<dbReference type="Gene3D" id="1.10.510.10">
    <property type="entry name" value="Transferase(Phosphotransferase) domain 1"/>
    <property type="match status" value="1"/>
</dbReference>
<dbReference type="SUPFAM" id="SSF56112">
    <property type="entry name" value="Protein kinase-like (PK-like)"/>
    <property type="match status" value="1"/>
</dbReference>
<dbReference type="EMBL" id="JAINZZ010000005">
    <property type="protein sequence ID" value="MBY8877342.1"/>
    <property type="molecule type" value="Genomic_DNA"/>
</dbReference>
<keyword evidence="9" id="KW-1133">Transmembrane helix</keyword>
<dbReference type="Proteomes" id="UP000778578">
    <property type="component" value="Unassembled WGS sequence"/>
</dbReference>
<dbReference type="CDD" id="cd23415">
    <property type="entry name" value="beta-trefoil_Ricin_AH"/>
    <property type="match status" value="1"/>
</dbReference>
<name>A0ABS7Q2I5_9ACTN</name>
<dbReference type="GO" id="GO:0016301">
    <property type="term" value="F:kinase activity"/>
    <property type="evidence" value="ECO:0007669"/>
    <property type="project" value="UniProtKB-KW"/>
</dbReference>
<feature type="transmembrane region" description="Helical" evidence="9">
    <location>
        <begin position="389"/>
        <end position="411"/>
    </location>
</feature>
<dbReference type="InterPro" id="IPR008271">
    <property type="entry name" value="Ser/Thr_kinase_AS"/>
</dbReference>
<evidence type="ECO:0000256" key="8">
    <source>
        <dbReference type="SAM" id="MobiDB-lite"/>
    </source>
</evidence>
<dbReference type="SUPFAM" id="SSF50370">
    <property type="entry name" value="Ricin B-like lectins"/>
    <property type="match status" value="1"/>
</dbReference>
<feature type="compositionally biased region" description="Gly residues" evidence="8">
    <location>
        <begin position="475"/>
        <end position="491"/>
    </location>
</feature>
<evidence type="ECO:0000256" key="5">
    <source>
        <dbReference type="ARBA" id="ARBA00022777"/>
    </source>
</evidence>
<evidence type="ECO:0000313" key="11">
    <source>
        <dbReference type="EMBL" id="MBY8877342.1"/>
    </source>
</evidence>
<dbReference type="CDD" id="cd14014">
    <property type="entry name" value="STKc_PknB_like"/>
    <property type="match status" value="1"/>
</dbReference>
<dbReference type="PROSITE" id="PS00107">
    <property type="entry name" value="PROTEIN_KINASE_ATP"/>
    <property type="match status" value="1"/>
</dbReference>
<keyword evidence="9" id="KW-0472">Membrane</keyword>
<feature type="compositionally biased region" description="Low complexity" evidence="8">
    <location>
        <begin position="507"/>
        <end position="516"/>
    </location>
</feature>
<evidence type="ECO:0000256" key="2">
    <source>
        <dbReference type="ARBA" id="ARBA00012513"/>
    </source>
</evidence>
<dbReference type="Pfam" id="PF00069">
    <property type="entry name" value="Pkinase"/>
    <property type="match status" value="1"/>
</dbReference>
<keyword evidence="4 7" id="KW-0547">Nucleotide-binding</keyword>
<dbReference type="EC" id="2.7.11.1" evidence="2"/>
<feature type="compositionally biased region" description="Low complexity" evidence="8">
    <location>
        <begin position="423"/>
        <end position="458"/>
    </location>
</feature>
<evidence type="ECO:0000256" key="6">
    <source>
        <dbReference type="ARBA" id="ARBA00022840"/>
    </source>
</evidence>
<dbReference type="InterPro" id="IPR000772">
    <property type="entry name" value="Ricin_B_lectin"/>
</dbReference>
<keyword evidence="5 11" id="KW-0418">Kinase</keyword>
<feature type="binding site" evidence="7">
    <location>
        <position position="61"/>
    </location>
    <ligand>
        <name>ATP</name>
        <dbReference type="ChEBI" id="CHEBI:30616"/>
    </ligand>
</feature>
<dbReference type="Pfam" id="PF00652">
    <property type="entry name" value="Ricin_B_lectin"/>
    <property type="match status" value="1"/>
</dbReference>
<feature type="compositionally biased region" description="Gly residues" evidence="8">
    <location>
        <begin position="517"/>
        <end position="527"/>
    </location>
</feature>
<feature type="compositionally biased region" description="Low complexity" evidence="8">
    <location>
        <begin position="360"/>
        <end position="369"/>
    </location>
</feature>
<dbReference type="InterPro" id="IPR035992">
    <property type="entry name" value="Ricin_B-like_lectins"/>
</dbReference>
<feature type="region of interest" description="Disordered" evidence="8">
    <location>
        <begin position="1"/>
        <end position="27"/>
    </location>
</feature>
<evidence type="ECO:0000256" key="4">
    <source>
        <dbReference type="ARBA" id="ARBA00022741"/>
    </source>
</evidence>
<feature type="compositionally biased region" description="Gly residues" evidence="8">
    <location>
        <begin position="348"/>
        <end position="358"/>
    </location>
</feature>
<protein>
    <recommendedName>
        <fullName evidence="2">non-specific serine/threonine protein kinase</fullName>
        <ecNumber evidence="2">2.7.11.1</ecNumber>
    </recommendedName>
</protein>
<dbReference type="Gene3D" id="3.30.200.20">
    <property type="entry name" value="Phosphorylase Kinase, domain 1"/>
    <property type="match status" value="1"/>
</dbReference>
<comment type="similarity">
    <text evidence="1">Belongs to the protein kinase superfamily. NEK Ser/Thr protein kinase family. NIMA subfamily.</text>
</comment>
<dbReference type="PROSITE" id="PS50011">
    <property type="entry name" value="PROTEIN_KINASE_DOM"/>
    <property type="match status" value="1"/>
</dbReference>
<sequence>MVVHGGQDGNHDVDLDGSGATPLTVEDPRQIGPYPLVGLLGAGGMGRVYLGVAEGRYAAVKRVLPVLAQDPDFLRHFNHELDNLARLPAGVSVPLLETGRTENPPWFATEYIPGLTLTEAVRLQDRPLPTAALWYLLRELAGRLRALHALDMLHRDVKPSNVMITLDGLALIDFGIARAADQSRLTRTGMVLGTPEYMAPEQAQGQKELSAAADVFALGSLLFFAATGASPFGSGSGLDVLYRIVHSEPDFDGLREFDPDLAAIVAACLDKSPSARPTAAELLERCAEGPEAAGAVWPTTVAEQLGRRAAFAAEVPALDELRPSTVALRSPAPVAAGLAAGEGAAAGQSGGAVAGEAGGAKEPPGAEAAAGGGESAKSGRRPEERRRRVLRFPVIVPIVLAAGGMTVVALLPDTSSSTDGKASDTPSVVLSTSPSSGKSASPARSSHPVSASASAHSAGKGAKPDSGAKQPVAGPAGGGGSASGGSGGSGGSSRTSGGTSGGGTSSTGGSSSSSGGSSSGGSSGGSGSTTRIGSAGTYRIRDASDGSCLEQDTSSGSPGSYAVNRSCSATNGSYAQWTFSPGPNGTFRVINKGSGSCLTAFMASGWINMDACGSNSGQYWRIGSTKSSGSTLESTTYSQCMEVVPTSSAKVTACDPADSAQLWGYAGKG</sequence>
<dbReference type="SMART" id="SM00220">
    <property type="entry name" value="S_TKc"/>
    <property type="match status" value="1"/>
</dbReference>
<keyword evidence="9" id="KW-0812">Transmembrane</keyword>
<feature type="domain" description="Protein kinase" evidence="10">
    <location>
        <begin position="34"/>
        <end position="292"/>
    </location>
</feature>
<keyword evidence="12" id="KW-1185">Reference proteome</keyword>
<dbReference type="PANTHER" id="PTHR43671">
    <property type="entry name" value="SERINE/THREONINE-PROTEIN KINASE NEK"/>
    <property type="match status" value="1"/>
</dbReference>
<evidence type="ECO:0000256" key="3">
    <source>
        <dbReference type="ARBA" id="ARBA00022679"/>
    </source>
</evidence>
<dbReference type="InterPro" id="IPR017441">
    <property type="entry name" value="Protein_kinase_ATP_BS"/>
</dbReference>
<organism evidence="11 12">
    <name type="scientific">Actinacidiphila acidipaludis</name>
    <dbReference type="NCBI Taxonomy" id="2873382"/>
    <lineage>
        <taxon>Bacteria</taxon>
        <taxon>Bacillati</taxon>
        <taxon>Actinomycetota</taxon>
        <taxon>Actinomycetes</taxon>
        <taxon>Kitasatosporales</taxon>
        <taxon>Streptomycetaceae</taxon>
        <taxon>Actinacidiphila</taxon>
    </lineage>
</organism>
<dbReference type="InterPro" id="IPR000719">
    <property type="entry name" value="Prot_kinase_dom"/>
</dbReference>
<proteinExistence type="inferred from homology"/>
<accession>A0ABS7Q2I5</accession>
<dbReference type="InterPro" id="IPR050660">
    <property type="entry name" value="NEK_Ser/Thr_kinase"/>
</dbReference>
<reference evidence="11 12" key="1">
    <citation type="submission" date="2021-08" db="EMBL/GenBank/DDBJ databases">
        <title>WGS of actinomycetes from Thailand.</title>
        <authorList>
            <person name="Thawai C."/>
        </authorList>
    </citation>
    <scope>NUCLEOTIDE SEQUENCE [LARGE SCALE GENOMIC DNA]</scope>
    <source>
        <strain evidence="11 12">PLK6-54</strain>
    </source>
</reference>
<evidence type="ECO:0000256" key="1">
    <source>
        <dbReference type="ARBA" id="ARBA00010886"/>
    </source>
</evidence>
<dbReference type="InterPro" id="IPR011009">
    <property type="entry name" value="Kinase-like_dom_sf"/>
</dbReference>
<feature type="region of interest" description="Disordered" evidence="8">
    <location>
        <begin position="345"/>
        <end position="384"/>
    </location>
</feature>
<keyword evidence="3" id="KW-0808">Transferase</keyword>
<evidence type="ECO:0000313" key="12">
    <source>
        <dbReference type="Proteomes" id="UP000778578"/>
    </source>
</evidence>
<dbReference type="PANTHER" id="PTHR43671:SF13">
    <property type="entry name" value="SERINE_THREONINE-PROTEIN KINASE NEK2"/>
    <property type="match status" value="1"/>
</dbReference>
<dbReference type="PROSITE" id="PS50231">
    <property type="entry name" value="RICIN_B_LECTIN"/>
    <property type="match status" value="1"/>
</dbReference>
<dbReference type="PROSITE" id="PS00108">
    <property type="entry name" value="PROTEIN_KINASE_ST"/>
    <property type="match status" value="1"/>
</dbReference>
<keyword evidence="6 7" id="KW-0067">ATP-binding</keyword>
<dbReference type="RefSeq" id="WP_222961486.1">
    <property type="nucleotide sequence ID" value="NZ_JAINZZ010000005.1"/>
</dbReference>
<feature type="region of interest" description="Disordered" evidence="8">
    <location>
        <begin position="415"/>
        <end position="533"/>
    </location>
</feature>
<dbReference type="Gene3D" id="2.80.10.50">
    <property type="match status" value="1"/>
</dbReference>
<evidence type="ECO:0000256" key="9">
    <source>
        <dbReference type="SAM" id="Phobius"/>
    </source>
</evidence>
<comment type="caution">
    <text evidence="11">The sequence shown here is derived from an EMBL/GenBank/DDBJ whole genome shotgun (WGS) entry which is preliminary data.</text>
</comment>
<evidence type="ECO:0000256" key="7">
    <source>
        <dbReference type="PROSITE-ProRule" id="PRU10141"/>
    </source>
</evidence>
<evidence type="ECO:0000259" key="10">
    <source>
        <dbReference type="PROSITE" id="PS50011"/>
    </source>
</evidence>
<gene>
    <name evidence="11" type="ORF">K7862_06755</name>
</gene>